<evidence type="ECO:0000313" key="1">
    <source>
        <dbReference type="EMBL" id="KXU80813.1"/>
    </source>
</evidence>
<evidence type="ECO:0000313" key="2">
    <source>
        <dbReference type="Proteomes" id="UP000078435"/>
    </source>
</evidence>
<dbReference type="AlphaFoldDB" id="A0A175VJW6"/>
<organism evidence="1 2">
    <name type="scientific">Aeromonas enteropelogenes</name>
    <name type="common">Aeromonas trota</name>
    <dbReference type="NCBI Taxonomy" id="29489"/>
    <lineage>
        <taxon>Bacteria</taxon>
        <taxon>Pseudomonadati</taxon>
        <taxon>Pseudomonadota</taxon>
        <taxon>Gammaproteobacteria</taxon>
        <taxon>Aeromonadales</taxon>
        <taxon>Aeromonadaceae</taxon>
        <taxon>Aeromonas</taxon>
    </lineage>
</organism>
<protein>
    <submittedName>
        <fullName evidence="1">Uncharacterized protein</fullName>
    </submittedName>
</protein>
<dbReference type="EMBL" id="JMGO02000003">
    <property type="protein sequence ID" value="KXU80813.1"/>
    <property type="molecule type" value="Genomic_DNA"/>
</dbReference>
<reference evidence="1 2" key="1">
    <citation type="submission" date="2016-02" db="EMBL/GenBank/DDBJ databases">
        <title>Draft genome sequence of Aeromonas trota strain 1999lcr isolated from cerebrospinal fluid (CSF).</title>
        <authorList>
            <person name="Dallagassa C.B."/>
            <person name="Prediger K.C."/>
            <person name="Weiss V.A."/>
            <person name="Assis F.E."/>
            <person name="Baura V."/>
            <person name="Cruz L.M."/>
            <person name="Souza E.M."/>
            <person name="Pedrosa F.O."/>
            <person name="Fadel-Picheth C.M."/>
        </authorList>
    </citation>
    <scope>NUCLEOTIDE SEQUENCE [LARGE SCALE GENOMIC DNA]</scope>
    <source>
        <strain evidence="1 2">1999lcr</strain>
    </source>
</reference>
<proteinExistence type="predicted"/>
<name>A0A175VJW6_AEREN</name>
<gene>
    <name evidence="1" type="ORF">LCR_12080</name>
</gene>
<dbReference type="Proteomes" id="UP000078435">
    <property type="component" value="Unassembled WGS sequence"/>
</dbReference>
<accession>A0A175VJW6</accession>
<dbReference type="RefSeq" id="WP_026456660.1">
    <property type="nucleotide sequence ID" value="NZ_JMGO02000003.1"/>
</dbReference>
<dbReference type="OrthoDB" id="5592306at2"/>
<comment type="caution">
    <text evidence="1">The sequence shown here is derived from an EMBL/GenBank/DDBJ whole genome shotgun (WGS) entry which is preliminary data.</text>
</comment>
<sequence>MAFPGIISRLHPIPNVSQLQQQLTQGEQYRAEAFWLPSALQHHANEVLAQLSDKCSLYLEQDEPTLSLRSHDGGQDSHGRLLTRNGQVLGLAVTPGDGGLVPVSGMPDMATWLEAGHLHFICPAAVQPVARAILNIWPLDPYLARHFLTSFIPLLQSATEVDYLAVFAARENQANPHSDWVQAYMRLEKKLHRAYLDH</sequence>